<proteinExistence type="predicted"/>
<dbReference type="Pfam" id="PF13860">
    <property type="entry name" value="FlgD_ig"/>
    <property type="match status" value="1"/>
</dbReference>
<dbReference type="Proteomes" id="UP000215559">
    <property type="component" value="Unassembled WGS sequence"/>
</dbReference>
<name>A0A235BYQ3_UNCW3</name>
<dbReference type="InterPro" id="IPR001769">
    <property type="entry name" value="Gingipain"/>
</dbReference>
<dbReference type="EMBL" id="NOZP01000011">
    <property type="protein sequence ID" value="OYD17289.1"/>
    <property type="molecule type" value="Genomic_DNA"/>
</dbReference>
<dbReference type="GO" id="GO:0008234">
    <property type="term" value="F:cysteine-type peptidase activity"/>
    <property type="evidence" value="ECO:0007669"/>
    <property type="project" value="InterPro"/>
</dbReference>
<dbReference type="GO" id="GO:0006508">
    <property type="term" value="P:proteolysis"/>
    <property type="evidence" value="ECO:0007669"/>
    <property type="project" value="InterPro"/>
</dbReference>
<evidence type="ECO:0000259" key="1">
    <source>
        <dbReference type="Pfam" id="PF01364"/>
    </source>
</evidence>
<protein>
    <recommendedName>
        <fullName evidence="5">Gingipain domain-containing protein</fullName>
    </recommendedName>
</protein>
<dbReference type="Gene3D" id="2.60.40.10">
    <property type="entry name" value="Immunoglobulins"/>
    <property type="match status" value="1"/>
</dbReference>
<feature type="non-terminal residue" evidence="3">
    <location>
        <position position="1"/>
    </location>
</feature>
<organism evidence="3 4">
    <name type="scientific">candidate division WOR-3 bacterium JGI_Cruoil_03_51_56</name>
    <dbReference type="NCBI Taxonomy" id="1973747"/>
    <lineage>
        <taxon>Bacteria</taxon>
        <taxon>Bacteria division WOR-3</taxon>
    </lineage>
</organism>
<evidence type="ECO:0008006" key="5">
    <source>
        <dbReference type="Google" id="ProtNLM"/>
    </source>
</evidence>
<dbReference type="SUPFAM" id="SSF52129">
    <property type="entry name" value="Caspase-like"/>
    <property type="match status" value="1"/>
</dbReference>
<dbReference type="Pfam" id="PF01364">
    <property type="entry name" value="Peptidase_C25"/>
    <property type="match status" value="1"/>
</dbReference>
<evidence type="ECO:0000259" key="2">
    <source>
        <dbReference type="Pfam" id="PF13860"/>
    </source>
</evidence>
<dbReference type="Gene3D" id="3.40.50.1460">
    <property type="match status" value="1"/>
</dbReference>
<dbReference type="AlphaFoldDB" id="A0A235BYQ3"/>
<dbReference type="Gene3D" id="2.60.40.4070">
    <property type="match status" value="1"/>
</dbReference>
<reference evidence="3 4" key="1">
    <citation type="submission" date="2017-07" db="EMBL/GenBank/DDBJ databases">
        <title>Recovery of genomes from metagenomes via a dereplication, aggregation, and scoring strategy.</title>
        <authorList>
            <person name="Sieber C.M."/>
            <person name="Probst A.J."/>
            <person name="Sharrar A."/>
            <person name="Thomas B.C."/>
            <person name="Hess M."/>
            <person name="Tringe S.G."/>
            <person name="Banfield J.F."/>
        </authorList>
    </citation>
    <scope>NUCLEOTIDE SEQUENCE [LARGE SCALE GENOMIC DNA]</scope>
    <source>
        <strain evidence="3">JGI_Cruoil_03_51_56</strain>
    </source>
</reference>
<sequence>PYSTHEGGDILADLMVGRVCVQTLTEARAAMNKLYRYEKEPYMANTDWFGKVVSVAAYEGGPRFWTVVIRIRNYVMGRPFTQFDTLFQRWSLNTKQGLMDSLALGRSWMLYRGHGAVTGWANVSPTFSVPDVYNLQNGRMTPIVIGPTCLAGDFDNSSECLAEAWIKAGSPDSARGGTGYFGASEVSYSGYNDSLAAGAFFSYTDSLLYTYAQCTQWGKLFMLQAYPLPNPTSEKEIWMFNSLGEPEENIWSATPQILTVTHPATVLIGSFPFLVTVNTSDAPVENALVCVMSKTDTSVYHVGYTNSAGQIQFTLNTTQPGDSIFVTVTGRNLHPYMGAAITISPNSAYVTYFKHIVNDSPPGGNGDGIINPGETIKLGIWVKNWGSLTADSVYGTLSSQDTNISLLDSVKYFGSIAEGDSAFTGPNGYQFSIAQACTNGYVLNFGLECRDANDSVWESGLNLWVGTPVLEYANQIVNDPPPGGNGDGKIDPGETAQLILVLRNTGLGHGYDVTGILRSGDSRFQVSDSVGAFGDIPKDTIGNNSADPFVVHADASIPRETAIPCTLDVTAEGYTETVLFTVVIGEIRAIDPIPDGPRQPALYWAYDDVDSNYTERPEFAWVEVNSIGTRLNFPQNDDVLMVNLPSGFGPLKFYGQRYTQVSVSADGWICPGNHTQTNFTNTPLPSSSAPPGVIALNWDDLYPGYDSSGYVYYYHNAANGWFIIEYDSVPYYSQRSIRDKCEAIFYDTTVTTPSGDNVFVCQYLTANGYTSNTIGIQDPTKTIGIQCLFNGNYHQGCPVITGGRAIKYTTVQPLTGIADETARLGAGIGGSHFEVWPNPVQAWARVRFGLKHESAVKLVVFDRTGRQVRSLLETGLKPGDYSVYWKGRDDAGKHLAQGVYFLRFEAEGEQLTKKAVLLE</sequence>
<evidence type="ECO:0000313" key="4">
    <source>
        <dbReference type="Proteomes" id="UP000215559"/>
    </source>
</evidence>
<dbReference type="InterPro" id="IPR029030">
    <property type="entry name" value="Caspase-like_dom_sf"/>
</dbReference>
<gene>
    <name evidence="3" type="ORF">CH330_00520</name>
</gene>
<feature type="domain" description="FlgD/Vpr Ig-like" evidence="2">
    <location>
        <begin position="853"/>
        <end position="907"/>
    </location>
</feature>
<dbReference type="InterPro" id="IPR013783">
    <property type="entry name" value="Ig-like_fold"/>
</dbReference>
<feature type="domain" description="Gingipain" evidence="1">
    <location>
        <begin position="6"/>
        <end position="246"/>
    </location>
</feature>
<accession>A0A235BYQ3</accession>
<comment type="caution">
    <text evidence="3">The sequence shown here is derived from an EMBL/GenBank/DDBJ whole genome shotgun (WGS) entry which is preliminary data.</text>
</comment>
<evidence type="ECO:0000313" key="3">
    <source>
        <dbReference type="EMBL" id="OYD17289.1"/>
    </source>
</evidence>
<dbReference type="InterPro" id="IPR025965">
    <property type="entry name" value="FlgD/Vpr_Ig-like"/>
</dbReference>